<dbReference type="GO" id="GO:0000209">
    <property type="term" value="P:protein polyubiquitination"/>
    <property type="evidence" value="ECO:0007669"/>
    <property type="project" value="TreeGrafter"/>
</dbReference>
<dbReference type="AlphaFoldDB" id="A0AAN7JXT0"/>
<dbReference type="Gene3D" id="3.90.1750.10">
    <property type="entry name" value="Hect, E3 ligase catalytic domains"/>
    <property type="match status" value="1"/>
</dbReference>
<organism evidence="9 10">
    <name type="scientific">Trapa incisa</name>
    <dbReference type="NCBI Taxonomy" id="236973"/>
    <lineage>
        <taxon>Eukaryota</taxon>
        <taxon>Viridiplantae</taxon>
        <taxon>Streptophyta</taxon>
        <taxon>Embryophyta</taxon>
        <taxon>Tracheophyta</taxon>
        <taxon>Spermatophyta</taxon>
        <taxon>Magnoliopsida</taxon>
        <taxon>eudicotyledons</taxon>
        <taxon>Gunneridae</taxon>
        <taxon>Pentapetalae</taxon>
        <taxon>rosids</taxon>
        <taxon>malvids</taxon>
        <taxon>Myrtales</taxon>
        <taxon>Lythraceae</taxon>
        <taxon>Trapa</taxon>
    </lineage>
</organism>
<dbReference type="InterPro" id="IPR035983">
    <property type="entry name" value="Hect_E3_ubiquitin_ligase"/>
</dbReference>
<dbReference type="InterPro" id="IPR019956">
    <property type="entry name" value="Ubiquitin_dom"/>
</dbReference>
<dbReference type="PANTHER" id="PTHR11254:SF424">
    <property type="entry name" value="E3 UBIQUITIN-PROTEIN LIGASE UPL5"/>
    <property type="match status" value="1"/>
</dbReference>
<name>A0AAN7JXT0_9MYRT</name>
<dbReference type="PRINTS" id="PR00348">
    <property type="entry name" value="UBIQUITIN"/>
</dbReference>
<dbReference type="EC" id="2.3.2.26" evidence="3"/>
<dbReference type="PROSITE" id="PS50237">
    <property type="entry name" value="HECT"/>
    <property type="match status" value="1"/>
</dbReference>
<accession>A0AAN7JXT0</accession>
<proteinExistence type="predicted"/>
<comment type="caution">
    <text evidence="9">The sequence shown here is derived from an EMBL/GenBank/DDBJ whole genome shotgun (WGS) entry which is preliminary data.</text>
</comment>
<evidence type="ECO:0000256" key="6">
    <source>
        <dbReference type="PROSITE-ProRule" id="PRU00104"/>
    </source>
</evidence>
<dbReference type="GO" id="GO:0061630">
    <property type="term" value="F:ubiquitin protein ligase activity"/>
    <property type="evidence" value="ECO:0007669"/>
    <property type="project" value="UniProtKB-EC"/>
</dbReference>
<dbReference type="CDD" id="cd00078">
    <property type="entry name" value="HECTc"/>
    <property type="match status" value="1"/>
</dbReference>
<evidence type="ECO:0000259" key="8">
    <source>
        <dbReference type="PROSITE" id="PS50237"/>
    </source>
</evidence>
<evidence type="ECO:0000313" key="9">
    <source>
        <dbReference type="EMBL" id="KAK4755097.1"/>
    </source>
</evidence>
<comment type="catalytic activity">
    <reaction evidence="1">
        <text>S-ubiquitinyl-[E2 ubiquitin-conjugating enzyme]-L-cysteine + [acceptor protein]-L-lysine = [E2 ubiquitin-conjugating enzyme]-L-cysteine + N(6)-ubiquitinyl-[acceptor protein]-L-lysine.</text>
        <dbReference type="EC" id="2.3.2.26"/>
    </reaction>
</comment>
<dbReference type="InterPro" id="IPR000626">
    <property type="entry name" value="Ubiquitin-like_dom"/>
</dbReference>
<dbReference type="EMBL" id="JAXIOK010000014">
    <property type="protein sequence ID" value="KAK4755097.1"/>
    <property type="molecule type" value="Genomic_DNA"/>
</dbReference>
<dbReference type="GO" id="GO:0006511">
    <property type="term" value="P:ubiquitin-dependent protein catabolic process"/>
    <property type="evidence" value="ECO:0007669"/>
    <property type="project" value="TreeGrafter"/>
</dbReference>
<dbReference type="Gene3D" id="3.30.2410.10">
    <property type="entry name" value="Hect, E3 ligase catalytic domain"/>
    <property type="match status" value="1"/>
</dbReference>
<evidence type="ECO:0000256" key="5">
    <source>
        <dbReference type="ARBA" id="ARBA00022786"/>
    </source>
</evidence>
<dbReference type="InterPro" id="IPR000569">
    <property type="entry name" value="HECT_dom"/>
</dbReference>
<dbReference type="SMART" id="SM00213">
    <property type="entry name" value="UBQ"/>
    <property type="match status" value="1"/>
</dbReference>
<dbReference type="GO" id="GO:0005737">
    <property type="term" value="C:cytoplasm"/>
    <property type="evidence" value="ECO:0007669"/>
    <property type="project" value="TreeGrafter"/>
</dbReference>
<evidence type="ECO:0000256" key="4">
    <source>
        <dbReference type="ARBA" id="ARBA00022679"/>
    </source>
</evidence>
<keyword evidence="10" id="KW-1185">Reference proteome</keyword>
<evidence type="ECO:0000256" key="1">
    <source>
        <dbReference type="ARBA" id="ARBA00000885"/>
    </source>
</evidence>
<evidence type="ECO:0000313" key="10">
    <source>
        <dbReference type="Proteomes" id="UP001345219"/>
    </source>
</evidence>
<feature type="domain" description="Ubiquitin-like" evidence="7">
    <location>
        <begin position="67"/>
        <end position="143"/>
    </location>
</feature>
<dbReference type="SMART" id="SM00119">
    <property type="entry name" value="HECTc"/>
    <property type="match status" value="1"/>
</dbReference>
<protein>
    <recommendedName>
        <fullName evidence="3">HECT-type E3 ubiquitin transferase</fullName>
        <ecNumber evidence="3">2.3.2.26</ecNumber>
    </recommendedName>
</protein>
<evidence type="ECO:0000256" key="2">
    <source>
        <dbReference type="ARBA" id="ARBA00004906"/>
    </source>
</evidence>
<evidence type="ECO:0000256" key="3">
    <source>
        <dbReference type="ARBA" id="ARBA00012485"/>
    </source>
</evidence>
<dbReference type="Pfam" id="PF00240">
    <property type="entry name" value="ubiquitin"/>
    <property type="match status" value="1"/>
</dbReference>
<dbReference type="PROSITE" id="PS50053">
    <property type="entry name" value="UBIQUITIN_2"/>
    <property type="match status" value="1"/>
</dbReference>
<dbReference type="InterPro" id="IPR029071">
    <property type="entry name" value="Ubiquitin-like_domsf"/>
</dbReference>
<dbReference type="Gene3D" id="3.10.20.90">
    <property type="entry name" value="Phosphatidylinositol 3-kinase Catalytic Subunit, Chain A, domain 1"/>
    <property type="match status" value="1"/>
</dbReference>
<keyword evidence="4" id="KW-0808">Transferase</keyword>
<dbReference type="SUPFAM" id="SSF56204">
    <property type="entry name" value="Hect, E3 ligase catalytic domain"/>
    <property type="match status" value="1"/>
</dbReference>
<dbReference type="PANTHER" id="PTHR11254">
    <property type="entry name" value="HECT DOMAIN UBIQUITIN-PROTEIN LIGASE"/>
    <property type="match status" value="1"/>
</dbReference>
<dbReference type="Proteomes" id="UP001345219">
    <property type="component" value="Chromosome 8"/>
</dbReference>
<dbReference type="InterPro" id="IPR050409">
    <property type="entry name" value="E3_ubiq-protein_ligase"/>
</dbReference>
<dbReference type="SUPFAM" id="SSF54236">
    <property type="entry name" value="Ubiquitin-like"/>
    <property type="match status" value="1"/>
</dbReference>
<comment type="pathway">
    <text evidence="2">Protein modification; protein ubiquitination.</text>
</comment>
<dbReference type="Gene3D" id="3.30.2160.10">
    <property type="entry name" value="Hect, E3 ligase catalytic domain"/>
    <property type="match status" value="1"/>
</dbReference>
<reference evidence="9 10" key="1">
    <citation type="journal article" date="2023" name="Hortic Res">
        <title>Pangenome of water caltrop reveals structural variations and asymmetric subgenome divergence after allopolyploidization.</title>
        <authorList>
            <person name="Zhang X."/>
            <person name="Chen Y."/>
            <person name="Wang L."/>
            <person name="Yuan Y."/>
            <person name="Fang M."/>
            <person name="Shi L."/>
            <person name="Lu R."/>
            <person name="Comes H.P."/>
            <person name="Ma Y."/>
            <person name="Chen Y."/>
            <person name="Huang G."/>
            <person name="Zhou Y."/>
            <person name="Zheng Z."/>
            <person name="Qiu Y."/>
        </authorList>
    </citation>
    <scope>NUCLEOTIDE SEQUENCE [LARGE SCALE GENOMIC DNA]</scope>
    <source>
        <tissue evidence="9">Roots</tissue>
    </source>
</reference>
<gene>
    <name evidence="9" type="ORF">SAY87_008854</name>
</gene>
<feature type="active site" description="Glycyl thioester intermediate" evidence="6">
    <location>
        <position position="825"/>
    </location>
</feature>
<evidence type="ECO:0000259" key="7">
    <source>
        <dbReference type="PROSITE" id="PS50053"/>
    </source>
</evidence>
<feature type="domain" description="HECT" evidence="8">
    <location>
        <begin position="519"/>
        <end position="859"/>
    </location>
</feature>
<keyword evidence="5 6" id="KW-0833">Ubl conjugation pathway</keyword>
<sequence>MSSTNSCRSSYIYSTKRKLEDYVSAVPEDDGAADYAAAVADLPSSSWASTSQSSSSSNYLLAHPSQLQFFVRMLSDNKTISIRACPCDTVKSVHEKIRKITGIPLREQRLIYLGKQLQWEKSLAQCAIENDASLQLVGRLRSTGHPKAWKIMEDVRSIIGRLYRGETVRYALQTIKTCLSEYVSKTPKNNFETAQEHLQIFISSLAPSALIMLYMSPIEDNMKIAEESIRHFLHLTKATLPKQYHSICVPTVMEFCNLLRGVPQCLPLYTSCRTCVSSLLKNIGHSHTSSSIDSVATLVLVKGILPFISEIADRFVPFNTESAVDLGILQSDVNDFSVFVSCIYNAIKEHPGFLGEISVALPRKASYYPNLVEVARDLYHIFDNMLLKMELCLNQIEEQLDSNSAGEGGMFHQQSSQYLAILKELNVMSGIYVGCKERFWAMMRLRKRPLCALILRYVKRTDDHWWLLERKDVIDLEAKRHMVMMMFPEVVDDFDEQNEILIDRSQLLTESFNYVSMVDPESLHGSLFVEFKNEEATGPGVEREWFYLVCQALFSQHNDLFIACPTDCSRFYPNPASKPDPLSLKYFKFAGRMIALALRHKVQVGIVLDRIFFRQLAGLEVDLEDVREADPCLYSSCRKILELDSEVIDSDALGLTFVREVEELGLRKVIDLLPGGANIAVNSKNREEYVHLLVKNQFVSSISEQVSHFKEGFVDILSSPRMLDYFFQSLDLEDLDLMLRGSTSDICVQAWRAHTEYIGYKETDLQIVWFWEIVETMTPKQKHELLFFWTSIKNIPVEGFCGLSSTLQICSSPAPITHLPTTHTCFYRLCLPVYPSMAVMLDRLLIVVQEHVVSSFGTW</sequence>
<dbReference type="Pfam" id="PF00632">
    <property type="entry name" value="HECT"/>
    <property type="match status" value="1"/>
</dbReference>